<keyword evidence="4" id="KW-1185">Reference proteome</keyword>
<dbReference type="PIRSF" id="PIRSF017082">
    <property type="entry name" value="YflP"/>
    <property type="match status" value="1"/>
</dbReference>
<reference evidence="4" key="1">
    <citation type="journal article" date="2019" name="Int. J. Syst. Evol. Microbiol.">
        <title>The Global Catalogue of Microorganisms (GCM) 10K type strain sequencing project: providing services to taxonomists for standard genome sequencing and annotation.</title>
        <authorList>
            <consortium name="The Broad Institute Genomics Platform"/>
            <consortium name="The Broad Institute Genome Sequencing Center for Infectious Disease"/>
            <person name="Wu L."/>
            <person name="Ma J."/>
        </authorList>
    </citation>
    <scope>NUCLEOTIDE SEQUENCE [LARGE SCALE GENOMIC DNA]</scope>
    <source>
        <strain evidence="4">LMG 24813</strain>
    </source>
</reference>
<accession>A0ABV8P0L8</accession>
<gene>
    <name evidence="3" type="ORF">ACFOY1_13385</name>
</gene>
<evidence type="ECO:0000313" key="4">
    <source>
        <dbReference type="Proteomes" id="UP001595848"/>
    </source>
</evidence>
<feature type="signal peptide" evidence="2">
    <location>
        <begin position="1"/>
        <end position="25"/>
    </location>
</feature>
<comment type="similarity">
    <text evidence="1">Belongs to the UPF0065 (bug) family.</text>
</comment>
<proteinExistence type="inferred from homology"/>
<dbReference type="Pfam" id="PF03401">
    <property type="entry name" value="TctC"/>
    <property type="match status" value="1"/>
</dbReference>
<dbReference type="Proteomes" id="UP001595848">
    <property type="component" value="Unassembled WGS sequence"/>
</dbReference>
<dbReference type="InterPro" id="IPR005064">
    <property type="entry name" value="BUG"/>
</dbReference>
<keyword evidence="2" id="KW-0732">Signal</keyword>
<dbReference type="PANTHER" id="PTHR42928">
    <property type="entry name" value="TRICARBOXYLATE-BINDING PROTEIN"/>
    <property type="match status" value="1"/>
</dbReference>
<evidence type="ECO:0000256" key="1">
    <source>
        <dbReference type="ARBA" id="ARBA00006987"/>
    </source>
</evidence>
<protein>
    <submittedName>
        <fullName evidence="3">Bug family tripartite tricarboxylate transporter substrate binding protein</fullName>
    </submittedName>
</protein>
<dbReference type="CDD" id="cd13578">
    <property type="entry name" value="PBP2_Bug27"/>
    <property type="match status" value="1"/>
</dbReference>
<evidence type="ECO:0000313" key="3">
    <source>
        <dbReference type="EMBL" id="MFC4201947.1"/>
    </source>
</evidence>
<comment type="caution">
    <text evidence="3">The sequence shown here is derived from an EMBL/GenBank/DDBJ whole genome shotgun (WGS) entry which is preliminary data.</text>
</comment>
<sequence length="325" mass="33558">MRFVPLVRALCAAAAACVLASGAEAAAWPARQISLVVPFAAGGGVDNVARVLAAGLSKELKQSVIVENRTGAGGLIGGKYVADARPDGYTLLMGTQTTLAVAPLLHPDAGLDPLKAYAGISKVGSSPLLLVANPKFPARTVQELVALAKKEPGKINYGSGGVGTTPHMAMALLALDAGIRMTHVPYKGEQPALTDTIGNQISLMFSNLPVSLPLVLGGKLRALAVSSAARVPAAPDIPTVAESGIAGFEAGTWFAVVAPKGTPPGVVQILNRGIDRALQDPKLRSTLQNQGVTVQAGSAQDLDGYIESEYRKWARVVKNAHINIQ</sequence>
<organism evidence="3 4">
    <name type="scientific">Candidimonas humi</name>
    <dbReference type="NCBI Taxonomy" id="683355"/>
    <lineage>
        <taxon>Bacteria</taxon>
        <taxon>Pseudomonadati</taxon>
        <taxon>Pseudomonadota</taxon>
        <taxon>Betaproteobacteria</taxon>
        <taxon>Burkholderiales</taxon>
        <taxon>Alcaligenaceae</taxon>
        <taxon>Candidimonas</taxon>
    </lineage>
</organism>
<dbReference type="RefSeq" id="WP_217964793.1">
    <property type="nucleotide sequence ID" value="NZ_JAHTBN010000004.1"/>
</dbReference>
<dbReference type="PANTHER" id="PTHR42928:SF5">
    <property type="entry name" value="BLR1237 PROTEIN"/>
    <property type="match status" value="1"/>
</dbReference>
<feature type="chain" id="PRO_5047145902" evidence="2">
    <location>
        <begin position="26"/>
        <end position="325"/>
    </location>
</feature>
<dbReference type="EMBL" id="JBHSBV010000004">
    <property type="protein sequence ID" value="MFC4201947.1"/>
    <property type="molecule type" value="Genomic_DNA"/>
</dbReference>
<evidence type="ECO:0000256" key="2">
    <source>
        <dbReference type="SAM" id="SignalP"/>
    </source>
</evidence>
<name>A0ABV8P0L8_9BURK</name>